<feature type="compositionally biased region" description="Low complexity" evidence="2">
    <location>
        <begin position="1815"/>
        <end position="1828"/>
    </location>
</feature>
<dbReference type="GO" id="GO:0032065">
    <property type="term" value="P:maintenance of protein location in cell cortex"/>
    <property type="evidence" value="ECO:0007669"/>
    <property type="project" value="InterPro"/>
</dbReference>
<comment type="caution">
    <text evidence="4">The sequence shown here is derived from an EMBL/GenBank/DDBJ whole genome shotgun (WGS) entry which is preliminary data.</text>
</comment>
<feature type="compositionally biased region" description="Low complexity" evidence="2">
    <location>
        <begin position="649"/>
        <end position="660"/>
    </location>
</feature>
<feature type="region of interest" description="Disordered" evidence="2">
    <location>
        <begin position="353"/>
        <end position="427"/>
    </location>
</feature>
<dbReference type="PROSITE" id="PS50003">
    <property type="entry name" value="PH_DOMAIN"/>
    <property type="match status" value="1"/>
</dbReference>
<feature type="compositionally biased region" description="Polar residues" evidence="2">
    <location>
        <begin position="1441"/>
        <end position="1451"/>
    </location>
</feature>
<feature type="region of interest" description="Disordered" evidence="2">
    <location>
        <begin position="1668"/>
        <end position="1696"/>
    </location>
</feature>
<feature type="compositionally biased region" description="Polar residues" evidence="2">
    <location>
        <begin position="687"/>
        <end position="702"/>
    </location>
</feature>
<reference evidence="4 5" key="1">
    <citation type="journal article" date="2017" name="G3 (Bethesda)">
        <title>First Draft Genome Sequence of the Pathogenic Fungus Lomentospora prolificans (Formerly Scedosporium prolificans).</title>
        <authorList>
            <person name="Luo R."/>
            <person name="Zimin A."/>
            <person name="Workman R."/>
            <person name="Fan Y."/>
            <person name="Pertea G."/>
            <person name="Grossman N."/>
            <person name="Wear M.P."/>
            <person name="Jia B."/>
            <person name="Miller H."/>
            <person name="Casadevall A."/>
            <person name="Timp W."/>
            <person name="Zhang S.X."/>
            <person name="Salzberg S.L."/>
        </authorList>
    </citation>
    <scope>NUCLEOTIDE SEQUENCE [LARGE SCALE GENOMIC DNA]</scope>
    <source>
        <strain evidence="4 5">JHH-5317</strain>
    </source>
</reference>
<feature type="compositionally biased region" description="Low complexity" evidence="2">
    <location>
        <begin position="552"/>
        <end position="562"/>
    </location>
</feature>
<name>A0A2N3NA76_9PEZI</name>
<feature type="region of interest" description="Disordered" evidence="2">
    <location>
        <begin position="125"/>
        <end position="180"/>
    </location>
</feature>
<dbReference type="PANTHER" id="PTHR28190:SF1">
    <property type="entry name" value="NUCLEAR MIGRATION PROTEIN NUM1"/>
    <property type="match status" value="1"/>
</dbReference>
<dbReference type="CDD" id="cd13365">
    <property type="entry name" value="PH_PLC_plant-like"/>
    <property type="match status" value="1"/>
</dbReference>
<feature type="coiled-coil region" evidence="1">
    <location>
        <begin position="202"/>
        <end position="352"/>
    </location>
</feature>
<dbReference type="SUPFAM" id="SSF50729">
    <property type="entry name" value="PH domain-like"/>
    <property type="match status" value="1"/>
</dbReference>
<proteinExistence type="predicted"/>
<feature type="compositionally biased region" description="Gly residues" evidence="2">
    <location>
        <begin position="1413"/>
        <end position="1422"/>
    </location>
</feature>
<feature type="region of interest" description="Disordered" evidence="2">
    <location>
        <begin position="1138"/>
        <end position="1159"/>
    </location>
</feature>
<dbReference type="InParanoid" id="A0A2N3NA76"/>
<keyword evidence="5" id="KW-1185">Reference proteome</keyword>
<feature type="region of interest" description="Disordered" evidence="2">
    <location>
        <begin position="723"/>
        <end position="747"/>
    </location>
</feature>
<feature type="region of interest" description="Disordered" evidence="2">
    <location>
        <begin position="1337"/>
        <end position="1463"/>
    </location>
</feature>
<dbReference type="Proteomes" id="UP000233524">
    <property type="component" value="Unassembled WGS sequence"/>
</dbReference>
<feature type="domain" description="PH" evidence="3">
    <location>
        <begin position="1523"/>
        <end position="1634"/>
    </location>
</feature>
<evidence type="ECO:0000256" key="1">
    <source>
        <dbReference type="SAM" id="Coils"/>
    </source>
</evidence>
<feature type="compositionally biased region" description="Low complexity" evidence="2">
    <location>
        <begin position="496"/>
        <end position="510"/>
    </location>
</feature>
<feature type="region of interest" description="Disordered" evidence="2">
    <location>
        <begin position="1238"/>
        <end position="1315"/>
    </location>
</feature>
<sequence>MASFFSDKPSLAESSDKENDPFIASPNQPPLRFSSFDSKLFALGPASSPGQAKRALEAHLAETERRMAEAGKLGTALVHQQKELRERLAEVESMQTEGQLSHDLRQKLAEIERDYNDVARQTARAFLPKQRVPSNEAAAGSPYVPEGKGGRRSVSPSKFESQATGSPTKLSIPNRKLRNQPANRIHDIEFAAEISTSLIAQVRNLQALLAEKDEELRDVKTENSKLELDTEGLQQRLKVLDESEHRYKEENWNLETQMQELYASQKEAAEREKRLTQSLNVLQAEKTKFQRELDEVKLSHAKLTEEHAASMKQHDIELGTAKRNIVTAENERLTMQRKLDDLTSQNQELARAFSSQRSKISERGAISGLSEDDFETATDNLTPEHSPPPSPVKGTPRHSVLESETLKTSLQHAQRTIQSQRTQLHREKTEKLELKRMLQDARDEVERLRGEGGGVANRRSKRMDTKDAKKFSKLLLGGARSSREEIHIDDPEWEEQQSSPRLPQSRSVSPGTPRSPSRGAESTDHFETANETSDAAFETANERGTETEDFQTGAEEFSGSESEATETESPSRGIRHKRSAISMPINFRKHPNRESFHSTASTSNDEEDAFEETRTPTSAQPPPRMRLRVSRGLLRRSRQASEEPPALQSSPASFANSSASGTPRQPGQSLFAELGDFDGSDDESYGGTPSRNLFGSSDSISSIPPLRPFPSVVRLPMVDSGVMTESDPSKADLEESVDTPTAIPKPTMVDAGTMTEQVEEPILSPVSVIHFEQPTAMVSEIERPMSMDSSRFLSLDEGTDGDRSRPVSTFSYSDSGAQYDAEIEDKLSKFPLPPTLSKTPSVPTLGLASIESQEVAPVAEPAPVLGLASIHAQCVEPIAPPELVLGLTSIQTQDVEPVSESEPVLGLASIETQQVAPVVEPEPPVAALALSSIHVEALEPRVEPVIPPALSISSIQSEVLDPKAAPEVLPPAPDLSVSQIHSQALEPDNTPLDLSVAEALGLVAVGSRAIKEAPPAPELSMTAIESQDLEPRPEPDVVASPPELSLAAISSQELEPEAEPAPSLSMTAIHAEALEPKEELVALPTLTMAGISSQALEPKAEPEVYPSLSLAGINSLHVEPLEEPQILPVLSMTNISSQELEPRVEPEPPAPEPAPLGFSSVRSEHIHPIAEPEPKPVVLTTSSIRSEFVAPISPKPSVEVLPKFGFTSIQSVETRPVSPRSPRRDGFILPRNLESSFDELPKPKSGFVRGSVLGWDRERSSTPPIIAEDETRQSPTQPPQPETPESQRPLRDMSANSNARPPRRTRATMSDSEAQTALTSDALDQMLVARESSVGYGHARQESLGSSMGTPGTVRVRRGSTDSTGSVIRHRSKLADAAIDRPGSPASVGLSGPELPPLPANHKQVIEAARSGSSGGGQGASGSMGPPAWPASALKARPITPATSRPGSPSKVSAPGSPTPRAVRTAAVPGHVGVKYRSRQSSVTSFASELDNRFNMQVPGMGMGMGPDFGPNTDPRMIQAITQTMIGEFLWKYTRKTGRGDFSENRHRRYFWVHPYTRTLYWSDRDPTTAGRAELKAKSVPIEAVRVVTDDNPMPPGLHRKSLVVISPGRTIKFTCTTGQRHETWFNALSYLLLRTTDEAQSDTEEMAGHITQEDVDEFNPQFGQRRAAAPNTTGRRPVPPSLSSYNSRATRHDTSALEMSMNMPTLTPAKGNRAGEQRPSHGTLTRLSGYWKSGQVFSSLRSRNTITPDLYERNEVHDSAEDLRAYFERQDRESDRLENVRACCDGKHDVGTLPRASKRHRVALAHLSHSHPGATASTPASTTRSRA</sequence>
<dbReference type="STRING" id="41688.A0A2N3NA76"/>
<dbReference type="PANTHER" id="PTHR28190">
    <property type="entry name" value="NUCLEAR MIGRATION PROTEIN NUM1"/>
    <property type="match status" value="1"/>
</dbReference>
<dbReference type="SMART" id="SM00233">
    <property type="entry name" value="PH"/>
    <property type="match status" value="1"/>
</dbReference>
<feature type="compositionally biased region" description="Polar residues" evidence="2">
    <location>
        <begin position="154"/>
        <end position="171"/>
    </location>
</feature>
<dbReference type="InterPro" id="IPR024774">
    <property type="entry name" value="PH_dom-Mcp5-type"/>
</dbReference>
<dbReference type="VEuPathDB" id="FungiDB:jhhlp_003959"/>
<organism evidence="4 5">
    <name type="scientific">Lomentospora prolificans</name>
    <dbReference type="NCBI Taxonomy" id="41688"/>
    <lineage>
        <taxon>Eukaryota</taxon>
        <taxon>Fungi</taxon>
        <taxon>Dikarya</taxon>
        <taxon>Ascomycota</taxon>
        <taxon>Pezizomycotina</taxon>
        <taxon>Sordariomycetes</taxon>
        <taxon>Hypocreomycetidae</taxon>
        <taxon>Microascales</taxon>
        <taxon>Microascaceae</taxon>
        <taxon>Lomentospora</taxon>
    </lineage>
</organism>
<dbReference type="OrthoDB" id="2149224at2759"/>
<dbReference type="GO" id="GO:0015631">
    <property type="term" value="F:tubulin binding"/>
    <property type="evidence" value="ECO:0007669"/>
    <property type="project" value="TreeGrafter"/>
</dbReference>
<dbReference type="GO" id="GO:0005543">
    <property type="term" value="F:phospholipid binding"/>
    <property type="evidence" value="ECO:0007669"/>
    <property type="project" value="InterPro"/>
</dbReference>
<accession>A0A2N3NA76</accession>
<feature type="region of interest" description="Disordered" evidence="2">
    <location>
        <begin position="445"/>
        <end position="702"/>
    </location>
</feature>
<keyword evidence="1" id="KW-0175">Coiled coil</keyword>
<evidence type="ECO:0000259" key="3">
    <source>
        <dbReference type="PROSITE" id="PS50003"/>
    </source>
</evidence>
<dbReference type="GO" id="GO:0005739">
    <property type="term" value="C:mitochondrion"/>
    <property type="evidence" value="ECO:0007669"/>
    <property type="project" value="TreeGrafter"/>
</dbReference>
<gene>
    <name evidence="4" type="ORF">jhhlp_003959</name>
</gene>
<feature type="region of interest" description="Disordered" evidence="2">
    <location>
        <begin position="1"/>
        <end position="29"/>
    </location>
</feature>
<feature type="region of interest" description="Disordered" evidence="2">
    <location>
        <begin position="1808"/>
        <end position="1828"/>
    </location>
</feature>
<dbReference type="InterPro" id="IPR053005">
    <property type="entry name" value="Nuclear_Pos-Cytoskel_Interact"/>
</dbReference>
<dbReference type="Pfam" id="PF12814">
    <property type="entry name" value="Mcp5_PH"/>
    <property type="match status" value="1"/>
</dbReference>
<feature type="compositionally biased region" description="Polar residues" evidence="2">
    <location>
        <begin position="406"/>
        <end position="422"/>
    </location>
</feature>
<protein>
    <recommendedName>
        <fullName evidence="3">PH domain-containing protein</fullName>
    </recommendedName>
</protein>
<feature type="compositionally biased region" description="Acidic residues" evidence="2">
    <location>
        <begin position="675"/>
        <end position="684"/>
    </location>
</feature>
<feature type="compositionally biased region" description="Basic residues" evidence="2">
    <location>
        <begin position="625"/>
        <end position="638"/>
    </location>
</feature>
<evidence type="ECO:0000313" key="5">
    <source>
        <dbReference type="Proteomes" id="UP000233524"/>
    </source>
</evidence>
<evidence type="ECO:0000256" key="2">
    <source>
        <dbReference type="SAM" id="MobiDB-lite"/>
    </source>
</evidence>
<dbReference type="GO" id="GO:0000226">
    <property type="term" value="P:microtubule cytoskeleton organization"/>
    <property type="evidence" value="ECO:0007669"/>
    <property type="project" value="TreeGrafter"/>
</dbReference>
<dbReference type="GO" id="GO:0005938">
    <property type="term" value="C:cell cortex"/>
    <property type="evidence" value="ECO:0007669"/>
    <property type="project" value="InterPro"/>
</dbReference>
<feature type="compositionally biased region" description="Basic and acidic residues" evidence="2">
    <location>
        <begin position="481"/>
        <end position="490"/>
    </location>
</feature>
<dbReference type="InterPro" id="IPR001849">
    <property type="entry name" value="PH_domain"/>
</dbReference>
<evidence type="ECO:0000313" key="4">
    <source>
        <dbReference type="EMBL" id="PKS09345.1"/>
    </source>
</evidence>
<dbReference type="EMBL" id="NLAX01000010">
    <property type="protein sequence ID" value="PKS09345.1"/>
    <property type="molecule type" value="Genomic_DNA"/>
</dbReference>